<dbReference type="PANTHER" id="PTHR30111">
    <property type="entry name" value="33 KDA CHAPERONIN"/>
    <property type="match status" value="1"/>
</dbReference>
<dbReference type="GO" id="GO:0051082">
    <property type="term" value="F:unfolded protein binding"/>
    <property type="evidence" value="ECO:0007669"/>
    <property type="project" value="InterPro"/>
</dbReference>
<evidence type="ECO:0000256" key="4">
    <source>
        <dbReference type="ARBA" id="ARBA00023186"/>
    </source>
</evidence>
<gene>
    <name evidence="6" type="ORF">OV079_38190</name>
</gene>
<dbReference type="SUPFAM" id="SSF118352">
    <property type="entry name" value="HSP33 redox switch-like"/>
    <property type="match status" value="1"/>
</dbReference>
<dbReference type="GO" id="GO:0044183">
    <property type="term" value="F:protein folding chaperone"/>
    <property type="evidence" value="ECO:0007669"/>
    <property type="project" value="TreeGrafter"/>
</dbReference>
<dbReference type="Proteomes" id="UP001150924">
    <property type="component" value="Unassembled WGS sequence"/>
</dbReference>
<keyword evidence="1" id="KW-0963">Cytoplasm</keyword>
<keyword evidence="3" id="KW-1015">Disulfide bond</keyword>
<evidence type="ECO:0000256" key="2">
    <source>
        <dbReference type="ARBA" id="ARBA00022833"/>
    </source>
</evidence>
<dbReference type="EMBL" id="JAPNKE010000002">
    <property type="protein sequence ID" value="MCY1011292.1"/>
    <property type="molecule type" value="Genomic_DNA"/>
</dbReference>
<dbReference type="Pfam" id="PF01430">
    <property type="entry name" value="HSP33"/>
    <property type="match status" value="1"/>
</dbReference>
<dbReference type="GO" id="GO:0042026">
    <property type="term" value="P:protein refolding"/>
    <property type="evidence" value="ECO:0007669"/>
    <property type="project" value="TreeGrafter"/>
</dbReference>
<evidence type="ECO:0000256" key="1">
    <source>
        <dbReference type="ARBA" id="ARBA00022490"/>
    </source>
</evidence>
<dbReference type="InterPro" id="IPR016154">
    <property type="entry name" value="Heat_shock_Hsp33_C"/>
</dbReference>
<evidence type="ECO:0000256" key="5">
    <source>
        <dbReference type="ARBA" id="ARBA00023284"/>
    </source>
</evidence>
<dbReference type="InterPro" id="IPR016153">
    <property type="entry name" value="Heat_shock_Hsp33_N"/>
</dbReference>
<organism evidence="6 7">
    <name type="scientific">Nannocystis pusilla</name>
    <dbReference type="NCBI Taxonomy" id="889268"/>
    <lineage>
        <taxon>Bacteria</taxon>
        <taxon>Pseudomonadati</taxon>
        <taxon>Myxococcota</taxon>
        <taxon>Polyangia</taxon>
        <taxon>Nannocystales</taxon>
        <taxon>Nannocystaceae</taxon>
        <taxon>Nannocystis</taxon>
    </lineage>
</organism>
<dbReference type="PANTHER" id="PTHR30111:SF1">
    <property type="entry name" value="33 KDA CHAPERONIN"/>
    <property type="match status" value="1"/>
</dbReference>
<keyword evidence="5" id="KW-0676">Redox-active center</keyword>
<dbReference type="SUPFAM" id="SSF64397">
    <property type="entry name" value="Hsp33 domain"/>
    <property type="match status" value="1"/>
</dbReference>
<protein>
    <submittedName>
        <fullName evidence="6">Hsp33 family molecular chaperone HslO</fullName>
    </submittedName>
</protein>
<dbReference type="InterPro" id="IPR000397">
    <property type="entry name" value="Heat_shock_Hsp33"/>
</dbReference>
<dbReference type="AlphaFoldDB" id="A0A9X3J047"/>
<evidence type="ECO:0000313" key="6">
    <source>
        <dbReference type="EMBL" id="MCY1011292.1"/>
    </source>
</evidence>
<keyword evidence="4" id="KW-0143">Chaperone</keyword>
<dbReference type="GO" id="GO:0005737">
    <property type="term" value="C:cytoplasm"/>
    <property type="evidence" value="ECO:0007669"/>
    <property type="project" value="InterPro"/>
</dbReference>
<comment type="caution">
    <text evidence="6">The sequence shown here is derived from an EMBL/GenBank/DDBJ whole genome shotgun (WGS) entry which is preliminary data.</text>
</comment>
<sequence>MDVLLRAIAAAPDSDSPEAPAMRTLAAVTTDLVQESCRRHGIRGLEAIALGRALTAGCLLTTLTKSPAERLRVDARCFSDLPGAGGGDGEPGGFLLDARGDGTVRGCLRRGFGDSPLQATLERAMGRLPLSPFLGRRGALTVTRDFDLSAETDSRYQGTVELVAGEVDLDLEHYLNTSEQVPSLLRCEVLLDATGGVLRAGGILCQTLPGNDGEVLAPLRERLAGEALSSLLLLPRAPADLLRFALGDAPFEVVGETPLAFRCNCGPAMARDIVAMLGADDVDALAGEREATEVRCSYCGERYLLSAAELRELAGELRLRRS</sequence>
<dbReference type="RefSeq" id="WP_267774540.1">
    <property type="nucleotide sequence ID" value="NZ_JAPNKE010000002.1"/>
</dbReference>
<reference evidence="6" key="1">
    <citation type="submission" date="2022-11" db="EMBL/GenBank/DDBJ databases">
        <title>Minimal conservation of predation-associated metabolite biosynthetic gene clusters underscores biosynthetic potential of Myxococcota including descriptions for ten novel species: Archangium lansinium sp. nov., Myxococcus landrumus sp. nov., Nannocystis bai.</title>
        <authorList>
            <person name="Ahearne A."/>
            <person name="Stevens C."/>
            <person name="Phillips K."/>
        </authorList>
    </citation>
    <scope>NUCLEOTIDE SEQUENCE</scope>
    <source>
        <strain evidence="6">Na p29</strain>
    </source>
</reference>
<keyword evidence="2" id="KW-0862">Zinc</keyword>
<dbReference type="Gene3D" id="3.90.1280.10">
    <property type="entry name" value="HSP33 redox switch-like"/>
    <property type="match status" value="1"/>
</dbReference>
<keyword evidence="7" id="KW-1185">Reference proteome</keyword>
<evidence type="ECO:0000313" key="7">
    <source>
        <dbReference type="Proteomes" id="UP001150924"/>
    </source>
</evidence>
<proteinExistence type="predicted"/>
<evidence type="ECO:0000256" key="3">
    <source>
        <dbReference type="ARBA" id="ARBA00023157"/>
    </source>
</evidence>
<dbReference type="Gene3D" id="3.55.30.10">
    <property type="entry name" value="Hsp33 domain"/>
    <property type="match status" value="1"/>
</dbReference>
<name>A0A9X3J047_9BACT</name>
<accession>A0A9X3J047</accession>